<feature type="compositionally biased region" description="Basic and acidic residues" evidence="1">
    <location>
        <begin position="158"/>
        <end position="171"/>
    </location>
</feature>
<dbReference type="Pfam" id="PF12730">
    <property type="entry name" value="ABC2_membrane_4"/>
    <property type="match status" value="1"/>
</dbReference>
<feature type="transmembrane region" description="Helical" evidence="2">
    <location>
        <begin position="574"/>
        <end position="596"/>
    </location>
</feature>
<organism evidence="3 4">
    <name type="scientific">Actinomadura alba</name>
    <dbReference type="NCBI Taxonomy" id="406431"/>
    <lineage>
        <taxon>Bacteria</taxon>
        <taxon>Bacillati</taxon>
        <taxon>Actinomycetota</taxon>
        <taxon>Actinomycetes</taxon>
        <taxon>Streptosporangiales</taxon>
        <taxon>Thermomonosporaceae</taxon>
        <taxon>Actinomadura</taxon>
    </lineage>
</organism>
<sequence length="603" mass="64200">MVIFGRRSSLVGAIVDFRGQPPPAAHSYREARSVSHLESVVANDRGREPQQEIWPDPGGGPALLHGAARPGHRLPRAERRGQVLHHADDPGPGRTDVRADPRERRALPRPAGSATACRIAAGGRLGARRPQSTRPPAVARAGGPHSGEQGTGGHRAGRPAERGRQAREGLLARHGPAPGHRGGTARRSRDPRPRRAGERAGPRGRPLDPRPHEEPRGRGAHRVRVEPPDERDGADRRSSRRHRARQGAGRPRHDRVHRAQLPVARADPHARAGADARRPHRRRRAGAAGRRRLPGGLRDRRRPGRRPGRSERADGARGEHLVGVARGGVHAPHRRGHGTPRRSGEVSAETARAVLGAEWTKLRSVPSTLWTLLPAFAVSVGIALSFGLVLRGAYDDLRPESKASFDPVGSGFNGLRLGMIALVVFGVLTVTSEYSSGTIRASLAAVPRRGLFYGGKLVTATAVAFLVSLVTVLITFGTAQAAIGSTHNASLTDEGVPRAICGAVLYMTLLSVFAMGVAAMVRSAAAALGVLVPLFFMLSEILNNIPGVRTVAQFLPDAAGGHVLRLVPREDTVLGPWTGLLVLSLWTAAAVAGGHVSMSRRDA</sequence>
<feature type="compositionally biased region" description="Basic residues" evidence="1">
    <location>
        <begin position="278"/>
        <end position="307"/>
    </location>
</feature>
<proteinExistence type="predicted"/>
<keyword evidence="4" id="KW-1185">Reference proteome</keyword>
<feature type="region of interest" description="Disordered" evidence="1">
    <location>
        <begin position="44"/>
        <end position="348"/>
    </location>
</feature>
<feature type="transmembrane region" description="Helical" evidence="2">
    <location>
        <begin position="414"/>
        <end position="436"/>
    </location>
</feature>
<name>A0ABR7LTE1_9ACTN</name>
<feature type="compositionally biased region" description="Basic and acidic residues" evidence="1">
    <location>
        <begin position="75"/>
        <end position="106"/>
    </location>
</feature>
<feature type="transmembrane region" description="Helical" evidence="2">
    <location>
        <begin position="369"/>
        <end position="394"/>
    </location>
</feature>
<evidence type="ECO:0000256" key="1">
    <source>
        <dbReference type="SAM" id="MobiDB-lite"/>
    </source>
</evidence>
<keyword evidence="2" id="KW-1133">Transmembrane helix</keyword>
<evidence type="ECO:0000256" key="2">
    <source>
        <dbReference type="SAM" id="Phobius"/>
    </source>
</evidence>
<reference evidence="3 4" key="1">
    <citation type="submission" date="2020-06" db="EMBL/GenBank/DDBJ databases">
        <title>Actinomadura xiongansis sp. nov., isolated from soil of Baiyangdian.</title>
        <authorList>
            <person name="Zhang X."/>
        </authorList>
    </citation>
    <scope>NUCLEOTIDE SEQUENCE [LARGE SCALE GENOMIC DNA]</scope>
    <source>
        <strain evidence="3 4">HBUM206468</strain>
    </source>
</reference>
<keyword evidence="2" id="KW-0472">Membrane</keyword>
<protein>
    <submittedName>
        <fullName evidence="3">ABC transporter permease subunit</fullName>
    </submittedName>
</protein>
<gene>
    <name evidence="3" type="ORF">HKK74_21875</name>
</gene>
<feature type="compositionally biased region" description="Basic and acidic residues" evidence="1">
    <location>
        <begin position="266"/>
        <end position="277"/>
    </location>
</feature>
<feature type="compositionally biased region" description="Basic and acidic residues" evidence="1">
    <location>
        <begin position="187"/>
        <end position="237"/>
    </location>
</feature>
<evidence type="ECO:0000313" key="3">
    <source>
        <dbReference type="EMBL" id="MBC6468121.1"/>
    </source>
</evidence>
<feature type="compositionally biased region" description="Basic residues" evidence="1">
    <location>
        <begin position="331"/>
        <end position="340"/>
    </location>
</feature>
<feature type="transmembrane region" description="Helical" evidence="2">
    <location>
        <begin position="495"/>
        <end position="517"/>
    </location>
</feature>
<feature type="compositionally biased region" description="Basic residues" evidence="1">
    <location>
        <begin position="238"/>
        <end position="258"/>
    </location>
</feature>
<dbReference type="Proteomes" id="UP000805614">
    <property type="component" value="Unassembled WGS sequence"/>
</dbReference>
<keyword evidence="2" id="KW-0812">Transmembrane</keyword>
<feature type="transmembrane region" description="Helical" evidence="2">
    <location>
        <begin position="457"/>
        <end position="483"/>
    </location>
</feature>
<feature type="transmembrane region" description="Helical" evidence="2">
    <location>
        <begin position="524"/>
        <end position="542"/>
    </location>
</feature>
<dbReference type="EMBL" id="JABVEC010000017">
    <property type="protein sequence ID" value="MBC6468121.1"/>
    <property type="molecule type" value="Genomic_DNA"/>
</dbReference>
<evidence type="ECO:0000313" key="4">
    <source>
        <dbReference type="Proteomes" id="UP000805614"/>
    </source>
</evidence>
<accession>A0ABR7LTE1</accession>
<feature type="compositionally biased region" description="Basic and acidic residues" evidence="1">
    <location>
        <begin position="308"/>
        <end position="320"/>
    </location>
</feature>
<comment type="caution">
    <text evidence="3">The sequence shown here is derived from an EMBL/GenBank/DDBJ whole genome shotgun (WGS) entry which is preliminary data.</text>
</comment>